<accession>A0A4Y2M3X0</accession>
<keyword evidence="3" id="KW-1133">Transmembrane helix</keyword>
<evidence type="ECO:0000313" key="4">
    <source>
        <dbReference type="EMBL" id="GBN21130.1"/>
    </source>
</evidence>
<evidence type="ECO:0000256" key="2">
    <source>
        <dbReference type="ARBA" id="ARBA00023065"/>
    </source>
</evidence>
<feature type="transmembrane region" description="Helical" evidence="3">
    <location>
        <begin position="56"/>
        <end position="79"/>
    </location>
</feature>
<dbReference type="PANTHER" id="PTHR10110:SF126">
    <property type="entry name" value="NA(+)_H(+) EXCHANGER PROTEIN 7"/>
    <property type="match status" value="1"/>
</dbReference>
<organism evidence="4 5">
    <name type="scientific">Araneus ventricosus</name>
    <name type="common">Orbweaver spider</name>
    <name type="synonym">Epeira ventricosa</name>
    <dbReference type="NCBI Taxonomy" id="182803"/>
    <lineage>
        <taxon>Eukaryota</taxon>
        <taxon>Metazoa</taxon>
        <taxon>Ecdysozoa</taxon>
        <taxon>Arthropoda</taxon>
        <taxon>Chelicerata</taxon>
        <taxon>Arachnida</taxon>
        <taxon>Araneae</taxon>
        <taxon>Araneomorphae</taxon>
        <taxon>Entelegynae</taxon>
        <taxon>Araneoidea</taxon>
        <taxon>Araneidae</taxon>
        <taxon>Araneus</taxon>
    </lineage>
</organism>
<dbReference type="EMBL" id="BGPR01121310">
    <property type="protein sequence ID" value="GBN21130.1"/>
    <property type="molecule type" value="Genomic_DNA"/>
</dbReference>
<evidence type="ECO:0000256" key="3">
    <source>
        <dbReference type="SAM" id="Phobius"/>
    </source>
</evidence>
<proteinExistence type="predicted"/>
<feature type="transmembrane region" description="Helical" evidence="3">
    <location>
        <begin position="23"/>
        <end position="44"/>
    </location>
</feature>
<reference evidence="4 5" key="1">
    <citation type="journal article" date="2019" name="Sci. Rep.">
        <title>Orb-weaving spider Araneus ventricosus genome elucidates the spidroin gene catalogue.</title>
        <authorList>
            <person name="Kono N."/>
            <person name="Nakamura H."/>
            <person name="Ohtoshi R."/>
            <person name="Moran D.A.P."/>
            <person name="Shinohara A."/>
            <person name="Yoshida Y."/>
            <person name="Fujiwara M."/>
            <person name="Mori M."/>
            <person name="Tomita M."/>
            <person name="Arakawa K."/>
        </authorList>
    </citation>
    <scope>NUCLEOTIDE SEQUENCE [LARGE SCALE GENOMIC DNA]</scope>
</reference>
<evidence type="ECO:0000313" key="5">
    <source>
        <dbReference type="Proteomes" id="UP000499080"/>
    </source>
</evidence>
<protein>
    <submittedName>
        <fullName evidence="4">Uncharacterized protein</fullName>
    </submittedName>
</protein>
<dbReference type="GO" id="GO:0015385">
    <property type="term" value="F:sodium:proton antiporter activity"/>
    <property type="evidence" value="ECO:0007669"/>
    <property type="project" value="InterPro"/>
</dbReference>
<dbReference type="GO" id="GO:0051453">
    <property type="term" value="P:regulation of intracellular pH"/>
    <property type="evidence" value="ECO:0007669"/>
    <property type="project" value="TreeGrafter"/>
</dbReference>
<name>A0A4Y2M3X0_ARAVE</name>
<dbReference type="GO" id="GO:0098719">
    <property type="term" value="P:sodium ion import across plasma membrane"/>
    <property type="evidence" value="ECO:0007669"/>
    <property type="project" value="TreeGrafter"/>
</dbReference>
<dbReference type="GO" id="GO:0015386">
    <property type="term" value="F:potassium:proton antiporter activity"/>
    <property type="evidence" value="ECO:0007669"/>
    <property type="project" value="TreeGrafter"/>
</dbReference>
<keyword evidence="3" id="KW-0472">Membrane</keyword>
<gene>
    <name evidence="4" type="ORF">AVEN_113603_1</name>
</gene>
<dbReference type="Proteomes" id="UP000499080">
    <property type="component" value="Unassembled WGS sequence"/>
</dbReference>
<sequence length="123" mass="13537">MSILPSAFEGSFSLERTGNSRRFSVFLAYGGLRGAVAFSLVIMLDETDHKNLFITATLFIILFTVFVQVSSPLHCVLLLDSTATFKKFRTYSVTDTGGTCLLGVSFEVTTLYNARCTLADLCR</sequence>
<dbReference type="GO" id="GO:0005886">
    <property type="term" value="C:plasma membrane"/>
    <property type="evidence" value="ECO:0007669"/>
    <property type="project" value="TreeGrafter"/>
</dbReference>
<evidence type="ECO:0000256" key="1">
    <source>
        <dbReference type="ARBA" id="ARBA00022448"/>
    </source>
</evidence>
<dbReference type="AlphaFoldDB" id="A0A4Y2M3X0"/>
<comment type="caution">
    <text evidence="4">The sequence shown here is derived from an EMBL/GenBank/DDBJ whole genome shotgun (WGS) entry which is preliminary data.</text>
</comment>
<keyword evidence="3" id="KW-0812">Transmembrane</keyword>
<keyword evidence="5" id="KW-1185">Reference proteome</keyword>
<keyword evidence="1" id="KW-0813">Transport</keyword>
<dbReference type="InterPro" id="IPR018422">
    <property type="entry name" value="Cation/H_exchanger_CPA1"/>
</dbReference>
<dbReference type="PANTHER" id="PTHR10110">
    <property type="entry name" value="SODIUM/HYDROGEN EXCHANGER"/>
    <property type="match status" value="1"/>
</dbReference>
<dbReference type="OrthoDB" id="196264at2759"/>
<keyword evidence="2" id="KW-0406">Ion transport</keyword>